<dbReference type="Gene3D" id="1.10.10.10">
    <property type="entry name" value="Winged helix-like DNA-binding domain superfamily/Winged helix DNA-binding domain"/>
    <property type="match status" value="1"/>
</dbReference>
<feature type="domain" description="WYL" evidence="2">
    <location>
        <begin position="117"/>
        <end position="181"/>
    </location>
</feature>
<sequence>MAARLRVSERTLYRDINDLSLAGVPIYGEAGPGGGYALLPGYRLEMAGLNETELSTLFISEGRGPLGDLDLHTTREVALSKVLSTLSERDRRRAAELQELLHVDPTGWNFPADQVPFLRAVQDAVWQQRRVSLTYRRENGAILTPMVNPLGLVVKAGTWYLVGDTGETIRPFRIARIQRIEALQETFKRPEGFQLARYWGEWCARFFPSYPVTLQVAPKGIPRLMQIFGESISDDLLSAQPDHTGWRTISLVFETMETARAALLDLGPTAEVLEPVELRESVIAWAQALLSRYGDTKNDPWIRSS</sequence>
<dbReference type="OrthoDB" id="9815009at2"/>
<reference evidence="5" key="1">
    <citation type="submission" date="2018-12" db="EMBL/GenBank/DDBJ databases">
        <title>Tengunoibacter tsumagoiensis gen. nov., sp. nov., Dictyobacter kobayashii sp. nov., D. alpinus sp. nov., and D. joshuensis sp. nov. and description of Dictyobacteraceae fam. nov. within the order Ktedonobacterales isolated from Tengu-no-mugimeshi.</title>
        <authorList>
            <person name="Wang C.M."/>
            <person name="Zheng Y."/>
            <person name="Sakai Y."/>
            <person name="Toyoda A."/>
            <person name="Minakuchi Y."/>
            <person name="Abe K."/>
            <person name="Yokota A."/>
            <person name="Yabe S."/>
        </authorList>
    </citation>
    <scope>NUCLEOTIDE SEQUENCE [LARGE SCALE GENOMIC DNA]</scope>
    <source>
        <strain evidence="5">S-27</strain>
    </source>
</reference>
<protein>
    <submittedName>
        <fullName evidence="4">Transcriptional regulator</fullName>
    </submittedName>
</protein>
<proteinExistence type="predicted"/>
<evidence type="ECO:0000313" key="4">
    <source>
        <dbReference type="EMBL" id="GCE07188.1"/>
    </source>
</evidence>
<comment type="caution">
    <text evidence="4">The sequence shown here is derived from an EMBL/GenBank/DDBJ whole genome shotgun (WGS) entry which is preliminary data.</text>
</comment>
<dbReference type="PANTHER" id="PTHR34580">
    <property type="match status" value="1"/>
</dbReference>
<dbReference type="InterPro" id="IPR051534">
    <property type="entry name" value="CBASS_pafABC_assoc_protein"/>
</dbReference>
<dbReference type="InterPro" id="IPR013196">
    <property type="entry name" value="HTH_11"/>
</dbReference>
<dbReference type="Pfam" id="PF13280">
    <property type="entry name" value="WYL"/>
    <property type="match status" value="1"/>
</dbReference>
<dbReference type="PROSITE" id="PS52050">
    <property type="entry name" value="WYL"/>
    <property type="match status" value="1"/>
</dbReference>
<evidence type="ECO:0000259" key="2">
    <source>
        <dbReference type="Pfam" id="PF13280"/>
    </source>
</evidence>
<dbReference type="PANTHER" id="PTHR34580:SF1">
    <property type="entry name" value="PROTEIN PAFC"/>
    <property type="match status" value="1"/>
</dbReference>
<dbReference type="EMBL" id="BIFQ01000001">
    <property type="protein sequence ID" value="GCE07188.1"/>
    <property type="molecule type" value="Genomic_DNA"/>
</dbReference>
<name>A0A401ZK27_9CHLR</name>
<dbReference type="AlphaFoldDB" id="A0A401ZK27"/>
<gene>
    <name evidence="4" type="ORF">KDAU_45170</name>
</gene>
<dbReference type="InterPro" id="IPR026881">
    <property type="entry name" value="WYL_dom"/>
</dbReference>
<dbReference type="Pfam" id="PF08279">
    <property type="entry name" value="HTH_11"/>
    <property type="match status" value="1"/>
</dbReference>
<dbReference type="InterPro" id="IPR057727">
    <property type="entry name" value="WCX_dom"/>
</dbReference>
<evidence type="ECO:0000259" key="3">
    <source>
        <dbReference type="Pfam" id="PF25583"/>
    </source>
</evidence>
<organism evidence="4 5">
    <name type="scientific">Dictyobacter aurantiacus</name>
    <dbReference type="NCBI Taxonomy" id="1936993"/>
    <lineage>
        <taxon>Bacteria</taxon>
        <taxon>Bacillati</taxon>
        <taxon>Chloroflexota</taxon>
        <taxon>Ktedonobacteria</taxon>
        <taxon>Ktedonobacterales</taxon>
        <taxon>Dictyobacteraceae</taxon>
        <taxon>Dictyobacter</taxon>
    </lineage>
</organism>
<dbReference type="InterPro" id="IPR036388">
    <property type="entry name" value="WH-like_DNA-bd_sf"/>
</dbReference>
<dbReference type="Proteomes" id="UP000287224">
    <property type="component" value="Unassembled WGS sequence"/>
</dbReference>
<evidence type="ECO:0000313" key="5">
    <source>
        <dbReference type="Proteomes" id="UP000287224"/>
    </source>
</evidence>
<feature type="domain" description="WCX" evidence="3">
    <location>
        <begin position="209"/>
        <end position="290"/>
    </location>
</feature>
<evidence type="ECO:0000259" key="1">
    <source>
        <dbReference type="Pfam" id="PF08279"/>
    </source>
</evidence>
<dbReference type="Pfam" id="PF25583">
    <property type="entry name" value="WCX"/>
    <property type="match status" value="1"/>
</dbReference>
<feature type="domain" description="Helix-turn-helix type 11" evidence="1">
    <location>
        <begin position="2"/>
        <end position="36"/>
    </location>
</feature>
<accession>A0A401ZK27</accession>
<keyword evidence="5" id="KW-1185">Reference proteome</keyword>